<sequence length="235" mass="27850">MAQDRTLYFEKKEELNFFIHSLSTLYAMNDNQTSPYTFFLAENIKKRQRYIFEDFLVILKSNSFIMIYNLVESTIKNSVIFMYDEINRHNIRYLDAKDEIKKIWFNYHFKDNVSSVDKLKTVSQELIDDIISEKNISLDFEQFKLSGNADWRVIKKAMLEHGLDVNSNKTNSHASSMRTVKDKRNSLAHGSESFIDSAKDFSESDIRRIAQDTFTILEYVMDEVDKYVEKEKYKI</sequence>
<dbReference type="Pfam" id="PF18737">
    <property type="entry name" value="HEPN_MAE_28990"/>
    <property type="match status" value="1"/>
</dbReference>
<dbReference type="RefSeq" id="WP_251844131.1">
    <property type="nucleotide sequence ID" value="NZ_JARPXM010000004.1"/>
</dbReference>
<dbReference type="InterPro" id="IPR040788">
    <property type="entry name" value="HEPN_MAE_28990"/>
</dbReference>
<comment type="caution">
    <text evidence="2">The sequence shown here is derived from an EMBL/GenBank/DDBJ whole genome shotgun (WGS) entry which is preliminary data.</text>
</comment>
<dbReference type="Proteomes" id="UP001249240">
    <property type="component" value="Unassembled WGS sequence"/>
</dbReference>
<name>A0AAW8SS81_9ENTE</name>
<organism evidence="2 3">
    <name type="scientific">Enterococcus raffinosus</name>
    <dbReference type="NCBI Taxonomy" id="71452"/>
    <lineage>
        <taxon>Bacteria</taxon>
        <taxon>Bacillati</taxon>
        <taxon>Bacillota</taxon>
        <taxon>Bacilli</taxon>
        <taxon>Lactobacillales</taxon>
        <taxon>Enterococcaceae</taxon>
        <taxon>Enterococcus</taxon>
    </lineage>
</organism>
<evidence type="ECO:0000313" key="2">
    <source>
        <dbReference type="EMBL" id="MDT2537710.1"/>
    </source>
</evidence>
<gene>
    <name evidence="2" type="ORF">P7D78_06215</name>
</gene>
<accession>A0AAW8SS81</accession>
<evidence type="ECO:0000259" key="1">
    <source>
        <dbReference type="Pfam" id="PF18737"/>
    </source>
</evidence>
<proteinExistence type="predicted"/>
<protein>
    <submittedName>
        <fullName evidence="2">MAE_28990/MAE_18760 family HEPN-like nuclease</fullName>
    </submittedName>
</protein>
<reference evidence="2" key="1">
    <citation type="submission" date="2023-03" db="EMBL/GenBank/DDBJ databases">
        <authorList>
            <person name="Shen W."/>
            <person name="Cai J."/>
        </authorList>
    </citation>
    <scope>NUCLEOTIDE SEQUENCE</scope>
    <source>
        <strain evidence="2">B646-2</strain>
    </source>
</reference>
<evidence type="ECO:0000313" key="3">
    <source>
        <dbReference type="Proteomes" id="UP001249240"/>
    </source>
</evidence>
<dbReference type="AlphaFoldDB" id="A0AAW8SS81"/>
<feature type="domain" description="MAE-28990/MAE-18760-like HEPN" evidence="1">
    <location>
        <begin position="36"/>
        <end position="233"/>
    </location>
</feature>
<dbReference type="EMBL" id="JARPXM010000004">
    <property type="protein sequence ID" value="MDT2537710.1"/>
    <property type="molecule type" value="Genomic_DNA"/>
</dbReference>